<sequence length="89" mass="9081">ATGRPRDPAAAAVAVVRERMRGRGGALPVVFAVDLPSGIHPDTGAAEPDAVLPADLTVTFGARKRGLLYADAALVGRIELVDIGLGLDP</sequence>
<gene>
    <name evidence="2" type="ORF">NUH29_14500</name>
</gene>
<dbReference type="RefSeq" id="WP_308445782.1">
    <property type="nucleotide sequence ID" value="NZ_JANTHX010000014.1"/>
</dbReference>
<reference evidence="2 3" key="1">
    <citation type="submission" date="2022-08" db="EMBL/GenBank/DDBJ databases">
        <authorList>
            <person name="Li F."/>
        </authorList>
    </citation>
    <scope>NUCLEOTIDE SEQUENCE [LARGE SCALE GENOMIC DNA]</scope>
    <source>
        <strain evidence="2 3">10F1B-8-1</strain>
    </source>
</reference>
<evidence type="ECO:0000313" key="3">
    <source>
        <dbReference type="Proteomes" id="UP001205337"/>
    </source>
</evidence>
<dbReference type="Proteomes" id="UP001205337">
    <property type="component" value="Unassembled WGS sequence"/>
</dbReference>
<protein>
    <submittedName>
        <fullName evidence="2">Bifunctional ADP-dependent (S)-NAD(P)H-hydrate dehydratase/NAD(P)H-hydrate epimerase</fullName>
    </submittedName>
</protein>
<proteinExistence type="predicted"/>
<accession>A0ABT1ZJ60</accession>
<comment type="caution">
    <text evidence="2">The sequence shown here is derived from an EMBL/GenBank/DDBJ whole genome shotgun (WGS) entry which is preliminary data.</text>
</comment>
<feature type="non-terminal residue" evidence="2">
    <location>
        <position position="1"/>
    </location>
</feature>
<dbReference type="Gene3D" id="3.40.50.10260">
    <property type="entry name" value="YjeF N-terminal domain"/>
    <property type="match status" value="1"/>
</dbReference>
<evidence type="ECO:0000259" key="1">
    <source>
        <dbReference type="PROSITE" id="PS51385"/>
    </source>
</evidence>
<name>A0ABT1ZJ60_9MICO</name>
<organism evidence="2 3">
    <name type="scientific">Protaetiibacter mangrovi</name>
    <dbReference type="NCBI Taxonomy" id="2970926"/>
    <lineage>
        <taxon>Bacteria</taxon>
        <taxon>Bacillati</taxon>
        <taxon>Actinomycetota</taxon>
        <taxon>Actinomycetes</taxon>
        <taxon>Micrococcales</taxon>
        <taxon>Microbacteriaceae</taxon>
        <taxon>Protaetiibacter</taxon>
    </lineage>
</organism>
<dbReference type="InterPro" id="IPR004443">
    <property type="entry name" value="YjeF_N_dom"/>
</dbReference>
<evidence type="ECO:0000313" key="2">
    <source>
        <dbReference type="EMBL" id="MCS0500759.1"/>
    </source>
</evidence>
<feature type="domain" description="YjeF N-terminal" evidence="1">
    <location>
        <begin position="1"/>
        <end position="89"/>
    </location>
</feature>
<dbReference type="EMBL" id="JANTHX010000014">
    <property type="protein sequence ID" value="MCS0500759.1"/>
    <property type="molecule type" value="Genomic_DNA"/>
</dbReference>
<dbReference type="PROSITE" id="PS51385">
    <property type="entry name" value="YJEF_N"/>
    <property type="match status" value="1"/>
</dbReference>
<dbReference type="SUPFAM" id="SSF64153">
    <property type="entry name" value="YjeF N-terminal domain-like"/>
    <property type="match status" value="1"/>
</dbReference>
<dbReference type="InterPro" id="IPR036652">
    <property type="entry name" value="YjeF_N_dom_sf"/>
</dbReference>
<keyword evidence="3" id="KW-1185">Reference proteome</keyword>
<dbReference type="Pfam" id="PF03853">
    <property type="entry name" value="YjeF_N"/>
    <property type="match status" value="1"/>
</dbReference>